<dbReference type="InterPro" id="IPR003593">
    <property type="entry name" value="AAA+_ATPase"/>
</dbReference>
<dbReference type="InterPro" id="IPR017871">
    <property type="entry name" value="ABC_transporter-like_CS"/>
</dbReference>
<reference evidence="4" key="1">
    <citation type="submission" date="2020-05" db="EMBL/GenBank/DDBJ databases">
        <authorList>
            <person name="Chiriac C."/>
            <person name="Salcher M."/>
            <person name="Ghai R."/>
            <person name="Kavagutti S V."/>
        </authorList>
    </citation>
    <scope>NUCLEOTIDE SEQUENCE</scope>
</reference>
<evidence type="ECO:0000259" key="3">
    <source>
        <dbReference type="PROSITE" id="PS50893"/>
    </source>
</evidence>
<accession>A0A6J6VW72</accession>
<organism evidence="4">
    <name type="scientific">freshwater metagenome</name>
    <dbReference type="NCBI Taxonomy" id="449393"/>
    <lineage>
        <taxon>unclassified sequences</taxon>
        <taxon>metagenomes</taxon>
        <taxon>ecological metagenomes</taxon>
    </lineage>
</organism>
<dbReference type="SMART" id="SM00382">
    <property type="entry name" value="AAA"/>
    <property type="match status" value="1"/>
</dbReference>
<dbReference type="Pfam" id="PF00005">
    <property type="entry name" value="ABC_tran"/>
    <property type="match status" value="1"/>
</dbReference>
<dbReference type="InterPro" id="IPR010230">
    <property type="entry name" value="FeS-cluster_ATPase_SufC"/>
</dbReference>
<evidence type="ECO:0000256" key="1">
    <source>
        <dbReference type="ARBA" id="ARBA00022741"/>
    </source>
</evidence>
<dbReference type="PANTHER" id="PTHR43204">
    <property type="entry name" value="ABC TRANSPORTER I FAMILY MEMBER 6, CHLOROPLASTIC"/>
    <property type="match status" value="1"/>
</dbReference>
<proteinExistence type="predicted"/>
<sequence length="274" mass="30031">MAPMNSSTESPNSPLQDEAAEVRTAPVLLIEDLHVEADGSEILRGVSLSIGAGEIHTLMGPNGSGKSTLANALLANPAYTITKGRILFKGEDITQLPTDERAARGLFLGFQHPEEIPGVSVLNFLRQSMAVRKGINDLSVLEVRMALIEWTKRLGMDQRFTQRYLNEGFSGGERKRNEILQMALMEPDLAILDETDSGLDIDALRDVANGIIEVRNSRPELGVLIITHYQRILEHLTPDRVHVLLDGKIVSTGGPEIALRIEAEGFDSFRDEAA</sequence>
<protein>
    <submittedName>
        <fullName evidence="4">Unannotated protein</fullName>
    </submittedName>
</protein>
<dbReference type="AlphaFoldDB" id="A0A6J6VW72"/>
<evidence type="ECO:0000256" key="2">
    <source>
        <dbReference type="ARBA" id="ARBA00022840"/>
    </source>
</evidence>
<keyword evidence="2" id="KW-0067">ATP-binding</keyword>
<dbReference type="GO" id="GO:0005524">
    <property type="term" value="F:ATP binding"/>
    <property type="evidence" value="ECO:0007669"/>
    <property type="project" value="UniProtKB-KW"/>
</dbReference>
<dbReference type="SUPFAM" id="SSF52540">
    <property type="entry name" value="P-loop containing nucleoside triphosphate hydrolases"/>
    <property type="match status" value="1"/>
</dbReference>
<dbReference type="PROSITE" id="PS00211">
    <property type="entry name" value="ABC_TRANSPORTER_1"/>
    <property type="match status" value="1"/>
</dbReference>
<dbReference type="EMBL" id="CAEZZU010000053">
    <property type="protein sequence ID" value="CAB4775305.1"/>
    <property type="molecule type" value="Genomic_DNA"/>
</dbReference>
<dbReference type="InterPro" id="IPR003439">
    <property type="entry name" value="ABC_transporter-like_ATP-bd"/>
</dbReference>
<dbReference type="CDD" id="cd03217">
    <property type="entry name" value="ABC_FeS_Assembly"/>
    <property type="match status" value="1"/>
</dbReference>
<dbReference type="GO" id="GO:0016887">
    <property type="term" value="F:ATP hydrolysis activity"/>
    <property type="evidence" value="ECO:0007669"/>
    <property type="project" value="InterPro"/>
</dbReference>
<dbReference type="InterPro" id="IPR027417">
    <property type="entry name" value="P-loop_NTPase"/>
</dbReference>
<feature type="domain" description="ABC transporter" evidence="3">
    <location>
        <begin position="28"/>
        <end position="271"/>
    </location>
</feature>
<name>A0A6J6VW72_9ZZZZ</name>
<dbReference type="PANTHER" id="PTHR43204:SF1">
    <property type="entry name" value="ABC TRANSPORTER I FAMILY MEMBER 6, CHLOROPLASTIC"/>
    <property type="match status" value="1"/>
</dbReference>
<gene>
    <name evidence="4" type="ORF">UFOPK2925_00502</name>
</gene>
<keyword evidence="1" id="KW-0547">Nucleotide-binding</keyword>
<dbReference type="Gene3D" id="3.40.50.300">
    <property type="entry name" value="P-loop containing nucleotide triphosphate hydrolases"/>
    <property type="match status" value="1"/>
</dbReference>
<evidence type="ECO:0000313" key="4">
    <source>
        <dbReference type="EMBL" id="CAB4775305.1"/>
    </source>
</evidence>
<dbReference type="NCBIfam" id="TIGR01978">
    <property type="entry name" value="sufC"/>
    <property type="match status" value="1"/>
</dbReference>
<dbReference type="PROSITE" id="PS50893">
    <property type="entry name" value="ABC_TRANSPORTER_2"/>
    <property type="match status" value="1"/>
</dbReference>